<dbReference type="AlphaFoldDB" id="R7SGG1"/>
<sequence>MQLPECYLIVLHLYNFHVPSHTRLSPLPLFQDCVQHAKMMQVSQDFVYCKNIASNQGAKHRAEQINNGTAIFHSHNHKRPWIDLQLPSTSTNLTSVLNMSALSSFNTQGITLLPNLLLSAQSDSHSDQSAASSTSSATEHVQARQEHVQSTTGLIEDTSMAAENVLAQQY</sequence>
<evidence type="ECO:0000313" key="3">
    <source>
        <dbReference type="Proteomes" id="UP000053630"/>
    </source>
</evidence>
<accession>R7SGG1</accession>
<keyword evidence="3" id="KW-1185">Reference proteome</keyword>
<feature type="region of interest" description="Disordered" evidence="1">
    <location>
        <begin position="124"/>
        <end position="156"/>
    </location>
</feature>
<protein>
    <submittedName>
        <fullName evidence="2">Uncharacterized protein</fullName>
    </submittedName>
</protein>
<evidence type="ECO:0000313" key="2">
    <source>
        <dbReference type="EMBL" id="EJC97520.1"/>
    </source>
</evidence>
<name>R7SGG1_FOMME</name>
<organism evidence="2 3">
    <name type="scientific">Fomitiporia mediterranea (strain MF3/22)</name>
    <name type="common">Grapevine white-rot fungus</name>
    <dbReference type="NCBI Taxonomy" id="694068"/>
    <lineage>
        <taxon>Eukaryota</taxon>
        <taxon>Fungi</taxon>
        <taxon>Dikarya</taxon>
        <taxon>Basidiomycota</taxon>
        <taxon>Agaricomycotina</taxon>
        <taxon>Agaricomycetes</taxon>
        <taxon>Hymenochaetales</taxon>
        <taxon>Hymenochaetaceae</taxon>
        <taxon>Fomitiporia</taxon>
    </lineage>
</organism>
<dbReference type="KEGG" id="fme:FOMMEDRAFT_163010"/>
<dbReference type="Proteomes" id="UP000053630">
    <property type="component" value="Unassembled WGS sequence"/>
</dbReference>
<proteinExistence type="predicted"/>
<dbReference type="EMBL" id="JH718187">
    <property type="protein sequence ID" value="EJC97520.1"/>
    <property type="molecule type" value="Genomic_DNA"/>
</dbReference>
<reference evidence="3" key="1">
    <citation type="journal article" date="2012" name="Science">
        <title>The Paleozoic origin of enzymatic lignin decomposition reconstructed from 31 fungal genomes.</title>
        <authorList>
            <person name="Floudas D."/>
            <person name="Binder M."/>
            <person name="Riley R."/>
            <person name="Barry K."/>
            <person name="Blanchette R.A."/>
            <person name="Henrissat B."/>
            <person name="Martinez A.T."/>
            <person name="Otillar R."/>
            <person name="Spatafora J.W."/>
            <person name="Yadav J.S."/>
            <person name="Aerts A."/>
            <person name="Benoit I."/>
            <person name="Boyd A."/>
            <person name="Carlson A."/>
            <person name="Copeland A."/>
            <person name="Coutinho P.M."/>
            <person name="de Vries R.P."/>
            <person name="Ferreira P."/>
            <person name="Findley K."/>
            <person name="Foster B."/>
            <person name="Gaskell J."/>
            <person name="Glotzer D."/>
            <person name="Gorecki P."/>
            <person name="Heitman J."/>
            <person name="Hesse C."/>
            <person name="Hori C."/>
            <person name="Igarashi K."/>
            <person name="Jurgens J.A."/>
            <person name="Kallen N."/>
            <person name="Kersten P."/>
            <person name="Kohler A."/>
            <person name="Kuees U."/>
            <person name="Kumar T.K.A."/>
            <person name="Kuo A."/>
            <person name="LaButti K."/>
            <person name="Larrondo L.F."/>
            <person name="Lindquist E."/>
            <person name="Ling A."/>
            <person name="Lombard V."/>
            <person name="Lucas S."/>
            <person name="Lundell T."/>
            <person name="Martin R."/>
            <person name="McLaughlin D.J."/>
            <person name="Morgenstern I."/>
            <person name="Morin E."/>
            <person name="Murat C."/>
            <person name="Nagy L.G."/>
            <person name="Nolan M."/>
            <person name="Ohm R.A."/>
            <person name="Patyshakuliyeva A."/>
            <person name="Rokas A."/>
            <person name="Ruiz-Duenas F.J."/>
            <person name="Sabat G."/>
            <person name="Salamov A."/>
            <person name="Samejima M."/>
            <person name="Schmutz J."/>
            <person name="Slot J.C."/>
            <person name="St John F."/>
            <person name="Stenlid J."/>
            <person name="Sun H."/>
            <person name="Sun S."/>
            <person name="Syed K."/>
            <person name="Tsang A."/>
            <person name="Wiebenga A."/>
            <person name="Young D."/>
            <person name="Pisabarro A."/>
            <person name="Eastwood D.C."/>
            <person name="Martin F."/>
            <person name="Cullen D."/>
            <person name="Grigoriev I.V."/>
            <person name="Hibbett D.S."/>
        </authorList>
    </citation>
    <scope>NUCLEOTIDE SEQUENCE [LARGE SCALE GENOMIC DNA]</scope>
    <source>
        <strain evidence="3">MF3/22</strain>
    </source>
</reference>
<gene>
    <name evidence="2" type="ORF">FOMMEDRAFT_163010</name>
</gene>
<dbReference type="RefSeq" id="XP_007272217.1">
    <property type="nucleotide sequence ID" value="XM_007272155.1"/>
</dbReference>
<dbReference type="GeneID" id="18675951"/>
<feature type="compositionally biased region" description="Low complexity" evidence="1">
    <location>
        <begin position="124"/>
        <end position="138"/>
    </location>
</feature>
<evidence type="ECO:0000256" key="1">
    <source>
        <dbReference type="SAM" id="MobiDB-lite"/>
    </source>
</evidence>